<dbReference type="AlphaFoldDB" id="A0A239V7H9"/>
<reference evidence="4 5" key="1">
    <citation type="submission" date="2017-06" db="EMBL/GenBank/DDBJ databases">
        <authorList>
            <consortium name="Pathogen Informatics"/>
        </authorList>
    </citation>
    <scope>NUCLEOTIDE SEQUENCE [LARGE SCALE GENOMIC DNA]</scope>
    <source>
        <strain evidence="4 5">NCTC13039</strain>
    </source>
</reference>
<evidence type="ECO:0000256" key="3">
    <source>
        <dbReference type="HAMAP-Rule" id="MF_01385"/>
    </source>
</evidence>
<evidence type="ECO:0000256" key="1">
    <source>
        <dbReference type="ARBA" id="ARBA00022988"/>
    </source>
</evidence>
<keyword evidence="3" id="KW-0963">Cytoplasm</keyword>
<protein>
    <recommendedName>
        <fullName evidence="3">Urease accessory protein UreF</fullName>
    </recommendedName>
</protein>
<dbReference type="Pfam" id="PF01730">
    <property type="entry name" value="UreF"/>
    <property type="match status" value="1"/>
</dbReference>
<dbReference type="PIRSF" id="PIRSF009467">
    <property type="entry name" value="Ureas_acces_UreF"/>
    <property type="match status" value="1"/>
</dbReference>
<dbReference type="InterPro" id="IPR038277">
    <property type="entry name" value="UreF_sf"/>
</dbReference>
<dbReference type="PANTHER" id="PTHR33620">
    <property type="entry name" value="UREASE ACCESSORY PROTEIN F"/>
    <property type="match status" value="1"/>
</dbReference>
<gene>
    <name evidence="3 4" type="primary">ureF</name>
    <name evidence="4" type="ORF">SAMEA4475696_00387</name>
</gene>
<dbReference type="STRING" id="1121387.GCA_000429885_01328"/>
<dbReference type="Proteomes" id="UP000242637">
    <property type="component" value="Chromosome 1"/>
</dbReference>
<dbReference type="GO" id="GO:0005737">
    <property type="term" value="C:cytoplasm"/>
    <property type="evidence" value="ECO:0007669"/>
    <property type="project" value="UniProtKB-SubCell"/>
</dbReference>
<sequence>MITPTTRRSRRHAPRLTPTAIHPHLALIQLADSALPVGTFAHSFGMETALADGTVTDEVEVAAWLASFLKTQVLTTDLLVVRETFALVKEGNVDKRKLLDLDATMTAVSLASQVREASWSMGARLLELALECFPTPALTTYDELVRQKHADGHYAIAYALAVAGMGVGLAETLHTYATSLSIGLAQNAVRAVPLGQVAGQRVIAYLHPVITAVCEEALNLPTDLLGAACPHLEIDQMRHERQHARMFTS</sequence>
<dbReference type="PANTHER" id="PTHR33620:SF1">
    <property type="entry name" value="UREASE ACCESSORY PROTEIN F"/>
    <property type="match status" value="1"/>
</dbReference>
<dbReference type="RefSeq" id="WP_051277535.1">
    <property type="nucleotide sequence ID" value="NZ_JAAFNI010000001.1"/>
</dbReference>
<keyword evidence="2 3" id="KW-0143">Chaperone</keyword>
<comment type="function">
    <text evidence="3">Required for maturation of urease via the functional incorporation of the urease nickel metallocenter.</text>
</comment>
<proteinExistence type="inferred from homology"/>
<comment type="subcellular location">
    <subcellularLocation>
        <location evidence="3">Cytoplasm</location>
    </subcellularLocation>
</comment>
<dbReference type="Gene3D" id="1.10.4190.10">
    <property type="entry name" value="Urease accessory protein UreF"/>
    <property type="match status" value="1"/>
</dbReference>
<keyword evidence="5" id="KW-1185">Reference proteome</keyword>
<keyword evidence="1 3" id="KW-0996">Nickel insertion</keyword>
<accession>A0A239V7H9</accession>
<dbReference type="GO" id="GO:0016151">
    <property type="term" value="F:nickel cation binding"/>
    <property type="evidence" value="ECO:0007669"/>
    <property type="project" value="UniProtKB-UniRule"/>
</dbReference>
<comment type="subunit">
    <text evidence="3">UreD, UreF and UreG form a complex that acts as a GTP-hydrolysis-dependent molecular chaperone, activating the urease apoprotein by helping to assemble the nickel containing metallocenter of UreC. The UreE protein probably delivers the nickel.</text>
</comment>
<evidence type="ECO:0000313" key="4">
    <source>
        <dbReference type="EMBL" id="SNV18177.1"/>
    </source>
</evidence>
<dbReference type="EMBL" id="LT906453">
    <property type="protein sequence ID" value="SNV18177.1"/>
    <property type="molecule type" value="Genomic_DNA"/>
</dbReference>
<dbReference type="HAMAP" id="MF_01385">
    <property type="entry name" value="UreF"/>
    <property type="match status" value="1"/>
</dbReference>
<organism evidence="4 5">
    <name type="scientific">Dermatophilus congolensis</name>
    <dbReference type="NCBI Taxonomy" id="1863"/>
    <lineage>
        <taxon>Bacteria</taxon>
        <taxon>Bacillati</taxon>
        <taxon>Actinomycetota</taxon>
        <taxon>Actinomycetes</taxon>
        <taxon>Micrococcales</taxon>
        <taxon>Dermatophilaceae</taxon>
        <taxon>Dermatophilus</taxon>
    </lineage>
</organism>
<comment type="similarity">
    <text evidence="3">Belongs to the UreF family.</text>
</comment>
<dbReference type="OrthoDB" id="9798772at2"/>
<evidence type="ECO:0000256" key="2">
    <source>
        <dbReference type="ARBA" id="ARBA00023186"/>
    </source>
</evidence>
<name>A0A239V7H9_9MICO</name>
<evidence type="ECO:0000313" key="5">
    <source>
        <dbReference type="Proteomes" id="UP000242637"/>
    </source>
</evidence>
<dbReference type="KEGG" id="dco:SAMEA4475696_0387"/>
<dbReference type="InterPro" id="IPR002639">
    <property type="entry name" value="UreF"/>
</dbReference>
<dbReference type="GeneID" id="63458676"/>